<sequence>MQTLKKYDDKARSLDEGLDHPIDNALEIPLDKAIGSYIEASSGQKEGIARSRGFFIAQQDLGKIKAFTEYASRLPVDLTQVQNYLGYEHSYIPALEPNAIQALHKRAKGSADFWEDIEIRMKKVASELIVFSSELNITGQSIINFIRNLSGYDDYKTLITSKKNEQLPDLKLNAKDAPKVGGLLALSSELLETVQGYKRNATDVKHRVEYFQLDLSEVKDTVSQALQAAVRHDLDKTFTEKVEELQRLNTRIEELGRTYETYARYGWVGAWWGPVGLTVTKSIYGPKASAVRDEQNSAIHQKTLLEGEVNRINKVIGALAGLQTTLQHFEMLTMDALSGAKNIEDIWLLINSYIEASMNQMNKNSTATTLLIFENRLANMIAQWIKISEEARKIITSPTDDQ</sequence>
<dbReference type="RefSeq" id="WP_047579578.1">
    <property type="nucleotide sequence ID" value="NZ_JPQT01000163.1"/>
</dbReference>
<proteinExistence type="predicted"/>
<protein>
    <recommendedName>
        <fullName evidence="3">Binary cytotoxin component</fullName>
    </recommendedName>
</protein>
<dbReference type="EMBL" id="JPQT01000163">
    <property type="protein sequence ID" value="KFE44572.1"/>
    <property type="molecule type" value="Genomic_DNA"/>
</dbReference>
<organism evidence="1 2">
    <name type="scientific">Pseudomonas syringae</name>
    <dbReference type="NCBI Taxonomy" id="317"/>
    <lineage>
        <taxon>Bacteria</taxon>
        <taxon>Pseudomonadati</taxon>
        <taxon>Pseudomonadota</taxon>
        <taxon>Gammaproteobacteria</taxon>
        <taxon>Pseudomonadales</taxon>
        <taxon>Pseudomonadaceae</taxon>
        <taxon>Pseudomonas</taxon>
    </lineage>
</organism>
<name>A0A085UN09_PSESX</name>
<reference evidence="1 2" key="1">
    <citation type="submission" date="2014-07" db="EMBL/GenBank/DDBJ databases">
        <title>Draft Genome Sequences of Environmental Pseudomonas syringae strains.</title>
        <authorList>
            <person name="Baltrus D.A."/>
            <person name="Berge O."/>
            <person name="Morris C."/>
        </authorList>
    </citation>
    <scope>NUCLEOTIDE SEQUENCE [LARGE SCALE GENOMIC DNA]</scope>
    <source>
        <strain evidence="1 2">CEB003</strain>
    </source>
</reference>
<dbReference type="Gene3D" id="1.20.1170.10">
    <property type="match status" value="1"/>
</dbReference>
<evidence type="ECO:0000313" key="1">
    <source>
        <dbReference type="EMBL" id="KFE44572.1"/>
    </source>
</evidence>
<comment type="caution">
    <text evidence="1">The sequence shown here is derived from an EMBL/GenBank/DDBJ whole genome shotgun (WGS) entry which is preliminary data.</text>
</comment>
<accession>A0A085UN09</accession>
<dbReference type="CDD" id="cd22657">
    <property type="entry name" value="ClyA_XaxA-like"/>
    <property type="match status" value="1"/>
</dbReference>
<dbReference type="NCBIfam" id="NF033928">
    <property type="entry name" value="alph_xenorhab_A"/>
    <property type="match status" value="1"/>
</dbReference>
<dbReference type="AlphaFoldDB" id="A0A085UN09"/>
<gene>
    <name evidence="1" type="ORF">IV02_29500</name>
</gene>
<dbReference type="PATRIC" id="fig|317.174.peg.6022"/>
<evidence type="ECO:0000313" key="2">
    <source>
        <dbReference type="Proteomes" id="UP000028643"/>
    </source>
</evidence>
<evidence type="ECO:0008006" key="3">
    <source>
        <dbReference type="Google" id="ProtNLM"/>
    </source>
</evidence>
<dbReference type="Proteomes" id="UP000028643">
    <property type="component" value="Unassembled WGS sequence"/>
</dbReference>
<dbReference type="SUPFAM" id="SSF58100">
    <property type="entry name" value="Bacterial hemolysins"/>
    <property type="match status" value="1"/>
</dbReference>